<gene>
    <name evidence="1" type="ORF">BT96DRAFT_625917</name>
</gene>
<accession>A0A6A4IK24</accession>
<dbReference type="EMBL" id="ML769389">
    <property type="protein sequence ID" value="KAE9408884.1"/>
    <property type="molecule type" value="Genomic_DNA"/>
</dbReference>
<keyword evidence="2" id="KW-1185">Reference proteome</keyword>
<evidence type="ECO:0000313" key="1">
    <source>
        <dbReference type="EMBL" id="KAE9408884.1"/>
    </source>
</evidence>
<proteinExistence type="predicted"/>
<evidence type="ECO:0000313" key="2">
    <source>
        <dbReference type="Proteomes" id="UP000799118"/>
    </source>
</evidence>
<sequence>MVFFFFHFVEEMFAQFGFHALRSVDRLASKEIYTATHTSVSTAFIYLQLRTCSGMCGCQAVPLFDSKAVELASRTPESLQSSHIKVLCWLTNN</sequence>
<protein>
    <submittedName>
        <fullName evidence="1">Uncharacterized protein</fullName>
    </submittedName>
</protein>
<dbReference type="AlphaFoldDB" id="A0A6A4IK24"/>
<dbReference type="Proteomes" id="UP000799118">
    <property type="component" value="Unassembled WGS sequence"/>
</dbReference>
<organism evidence="1 2">
    <name type="scientific">Gymnopus androsaceus JB14</name>
    <dbReference type="NCBI Taxonomy" id="1447944"/>
    <lineage>
        <taxon>Eukaryota</taxon>
        <taxon>Fungi</taxon>
        <taxon>Dikarya</taxon>
        <taxon>Basidiomycota</taxon>
        <taxon>Agaricomycotina</taxon>
        <taxon>Agaricomycetes</taxon>
        <taxon>Agaricomycetidae</taxon>
        <taxon>Agaricales</taxon>
        <taxon>Marasmiineae</taxon>
        <taxon>Omphalotaceae</taxon>
        <taxon>Gymnopus</taxon>
    </lineage>
</organism>
<reference evidence="1" key="1">
    <citation type="journal article" date="2019" name="Environ. Microbiol.">
        <title>Fungal ecological strategies reflected in gene transcription - a case study of two litter decomposers.</title>
        <authorList>
            <person name="Barbi F."/>
            <person name="Kohler A."/>
            <person name="Barry K."/>
            <person name="Baskaran P."/>
            <person name="Daum C."/>
            <person name="Fauchery L."/>
            <person name="Ihrmark K."/>
            <person name="Kuo A."/>
            <person name="LaButti K."/>
            <person name="Lipzen A."/>
            <person name="Morin E."/>
            <person name="Grigoriev I.V."/>
            <person name="Henrissat B."/>
            <person name="Lindahl B."/>
            <person name="Martin F."/>
        </authorList>
    </citation>
    <scope>NUCLEOTIDE SEQUENCE</scope>
    <source>
        <strain evidence="1">JB14</strain>
    </source>
</reference>
<name>A0A6A4IK24_9AGAR</name>